<dbReference type="PROSITE" id="PS51898">
    <property type="entry name" value="TYR_RECOMBINASE"/>
    <property type="match status" value="1"/>
</dbReference>
<dbReference type="CDD" id="cd01185">
    <property type="entry name" value="INTN1_C_like"/>
    <property type="match status" value="1"/>
</dbReference>
<dbReference type="RefSeq" id="WP_044168171.1">
    <property type="nucleotide sequence ID" value="NZ_JDFF01000009.1"/>
</dbReference>
<dbReference type="GO" id="GO:0015074">
    <property type="term" value="P:DNA integration"/>
    <property type="evidence" value="ECO:0007669"/>
    <property type="project" value="InterPro"/>
</dbReference>
<keyword evidence="3" id="KW-0233">DNA recombination</keyword>
<evidence type="ECO:0000256" key="1">
    <source>
        <dbReference type="ARBA" id="ARBA00008857"/>
    </source>
</evidence>
<dbReference type="Pfam" id="PF13102">
    <property type="entry name" value="Phage_int_SAM_5"/>
    <property type="match status" value="1"/>
</dbReference>
<protein>
    <submittedName>
        <fullName evidence="5">Site-specific recombinase, phage integrase family</fullName>
    </submittedName>
</protein>
<dbReference type="PANTHER" id="PTHR30349:SF64">
    <property type="entry name" value="PROPHAGE INTEGRASE INTD-RELATED"/>
    <property type="match status" value="1"/>
</dbReference>
<dbReference type="Pfam" id="PF17293">
    <property type="entry name" value="Arm-DNA-bind_5"/>
    <property type="match status" value="1"/>
</dbReference>
<dbReference type="EMBL" id="JDFF01000009">
    <property type="protein sequence ID" value="EWC92991.1"/>
    <property type="molecule type" value="Genomic_DNA"/>
</dbReference>
<dbReference type="InterPro" id="IPR035386">
    <property type="entry name" value="Arm-DNA-bind_5"/>
</dbReference>
<proteinExistence type="inferred from homology"/>
<dbReference type="GO" id="GO:0006310">
    <property type="term" value="P:DNA recombination"/>
    <property type="evidence" value="ECO:0007669"/>
    <property type="project" value="UniProtKB-KW"/>
</dbReference>
<dbReference type="InterPro" id="IPR050090">
    <property type="entry name" value="Tyrosine_recombinase_XerCD"/>
</dbReference>
<accession>Z4WTZ5</accession>
<dbReference type="Gene3D" id="1.10.443.10">
    <property type="entry name" value="Intergrase catalytic core"/>
    <property type="match status" value="1"/>
</dbReference>
<evidence type="ECO:0000259" key="4">
    <source>
        <dbReference type="PROSITE" id="PS51898"/>
    </source>
</evidence>
<dbReference type="InterPro" id="IPR011010">
    <property type="entry name" value="DNA_brk_join_enz"/>
</dbReference>
<dbReference type="PANTHER" id="PTHR30349">
    <property type="entry name" value="PHAGE INTEGRASE-RELATED"/>
    <property type="match status" value="1"/>
</dbReference>
<comment type="caution">
    <text evidence="5">The sequence shown here is derived from an EMBL/GenBank/DDBJ whole genome shotgun (WGS) entry which is preliminary data.</text>
</comment>
<comment type="similarity">
    <text evidence="1">Belongs to the 'phage' integrase family.</text>
</comment>
<reference evidence="5 6" key="1">
    <citation type="submission" date="2014-01" db="EMBL/GenBank/DDBJ databases">
        <authorList>
            <person name="Durkin A.S."/>
            <person name="McCorrison J."/>
            <person name="Torralba M."/>
            <person name="Gillis M."/>
            <person name="Haft D.H."/>
            <person name="Methe B."/>
            <person name="Sutton G."/>
            <person name="Nelson K.E."/>
        </authorList>
    </citation>
    <scope>NUCLEOTIDE SEQUENCE [LARGE SCALE GENOMIC DNA]</scope>
    <source>
        <strain evidence="5 6">ATCC 51270</strain>
    </source>
</reference>
<evidence type="ECO:0000313" key="5">
    <source>
        <dbReference type="EMBL" id="EWC92991.1"/>
    </source>
</evidence>
<evidence type="ECO:0000313" key="6">
    <source>
        <dbReference type="Proteomes" id="UP000023482"/>
    </source>
</evidence>
<dbReference type="InterPro" id="IPR002104">
    <property type="entry name" value="Integrase_catalytic"/>
</dbReference>
<dbReference type="Proteomes" id="UP000023482">
    <property type="component" value="Unassembled WGS sequence"/>
</dbReference>
<dbReference type="Gene3D" id="1.10.150.130">
    <property type="match status" value="1"/>
</dbReference>
<evidence type="ECO:0000256" key="3">
    <source>
        <dbReference type="ARBA" id="ARBA00023172"/>
    </source>
</evidence>
<dbReference type="GO" id="GO:0003677">
    <property type="term" value="F:DNA binding"/>
    <property type="evidence" value="ECO:0007669"/>
    <property type="project" value="UniProtKB-KW"/>
</dbReference>
<dbReference type="SUPFAM" id="SSF56349">
    <property type="entry name" value="DNA breaking-rejoining enzymes"/>
    <property type="match status" value="1"/>
</dbReference>
<dbReference type="InterPro" id="IPR025269">
    <property type="entry name" value="SAM-like_dom"/>
</dbReference>
<evidence type="ECO:0000256" key="2">
    <source>
        <dbReference type="ARBA" id="ARBA00023125"/>
    </source>
</evidence>
<name>Z4WTZ5_9PORP</name>
<dbReference type="InterPro" id="IPR013762">
    <property type="entry name" value="Integrase-like_cat_sf"/>
</dbReference>
<dbReference type="Pfam" id="PF00589">
    <property type="entry name" value="Phage_integrase"/>
    <property type="match status" value="1"/>
</dbReference>
<dbReference type="AlphaFoldDB" id="Z4WTZ5"/>
<feature type="domain" description="Tyr recombinase" evidence="4">
    <location>
        <begin position="208"/>
        <end position="382"/>
    </location>
</feature>
<gene>
    <name evidence="5" type="ORF">HMPREF0636_1304</name>
</gene>
<dbReference type="OrthoDB" id="9806835at2"/>
<dbReference type="PATRIC" id="fig|887901.3.peg.422"/>
<dbReference type="InterPro" id="IPR010998">
    <property type="entry name" value="Integrase_recombinase_N"/>
</dbReference>
<sequence>MSEYTISKSIRKDKPIKKNGKYPIDLRVRVRDKGIRFSTGFDVRPDDWDDKHKEVKEKSLRLILDKQIFELELAIHNAILEGKELSINLVRSLYKGKEEAKPEQRSFYEYYLSYVERRRKEGLNKETIRVYLTTYNVLKAFRDKVRICDVTLDFIEKFDAYMRDVNGNSAGGRNPKHKNIRTVLLDIEKHRIPIENPYKWFKIAQSNAREVYLNKDELQKLRDATLSLEKDSTDYNVLQMYQFSCFCGLRFSDTLDLEWKDIDFENGIIHKTMIKTKNEVITPIFPLAKRILEERLKETKGIGKVFKWFAEPTFNKALRKYAKLIGIDKHITYHSSRHTFATLLVIDNVDIYKISKYLGHKSVDMTQRYLKYNLSIAKELAKDIETFSS</sequence>
<keyword evidence="2" id="KW-0238">DNA-binding</keyword>
<organism evidence="5 6">
    <name type="scientific">Porphyromonas catoniae ATCC 51270</name>
    <dbReference type="NCBI Taxonomy" id="887901"/>
    <lineage>
        <taxon>Bacteria</taxon>
        <taxon>Pseudomonadati</taxon>
        <taxon>Bacteroidota</taxon>
        <taxon>Bacteroidia</taxon>
        <taxon>Bacteroidales</taxon>
        <taxon>Porphyromonadaceae</taxon>
        <taxon>Porphyromonas</taxon>
    </lineage>
</organism>
<keyword evidence="6" id="KW-1185">Reference proteome</keyword>